<keyword evidence="3" id="KW-1185">Reference proteome</keyword>
<name>A0A1I5ADT7_9FLAO</name>
<organism evidence="2 3">
    <name type="scientific">Algoriella xinjiangensis</name>
    <dbReference type="NCBI Taxonomy" id="684065"/>
    <lineage>
        <taxon>Bacteria</taxon>
        <taxon>Pseudomonadati</taxon>
        <taxon>Bacteroidota</taxon>
        <taxon>Flavobacteriia</taxon>
        <taxon>Flavobacteriales</taxon>
        <taxon>Weeksellaceae</taxon>
        <taxon>Algoriella</taxon>
    </lineage>
</organism>
<gene>
    <name evidence="2" type="ORF">SAMN05421738_11654</name>
</gene>
<dbReference type="OrthoDB" id="669427at2"/>
<feature type="signal peptide" evidence="1">
    <location>
        <begin position="1"/>
        <end position="20"/>
    </location>
</feature>
<proteinExistence type="predicted"/>
<dbReference type="STRING" id="684065.SAMN05421738_11654"/>
<evidence type="ECO:0000313" key="3">
    <source>
        <dbReference type="Proteomes" id="UP000199149"/>
    </source>
</evidence>
<keyword evidence="1" id="KW-0732">Signal</keyword>
<evidence type="ECO:0000313" key="2">
    <source>
        <dbReference type="EMBL" id="SFN60530.1"/>
    </source>
</evidence>
<sequence length="214" mass="24028">MKKLIALSCLFCGIFGSAQSQESYTLAENTAKSSFSIATKKVTYDDHLMAAQSFSMSAIESFDDIDGYVILKKLVAVPEEGNGYTIEKLTHSKAFLNPRAKTVLEKIAGKFLEENNATITVTSLTRSEESQASLRRVNSNAAKGESSHNYGASFDLSYTKFNDKYTYSASQREKLEAILKELQEDGKIYYIKEYKQHCFHVTVRNPEQFKSTTM</sequence>
<accession>A0A1I5ADT7</accession>
<protein>
    <recommendedName>
        <fullName evidence="4">Peptidase M15</fullName>
    </recommendedName>
</protein>
<evidence type="ECO:0008006" key="4">
    <source>
        <dbReference type="Google" id="ProtNLM"/>
    </source>
</evidence>
<dbReference type="SUPFAM" id="SSF55166">
    <property type="entry name" value="Hedgehog/DD-peptidase"/>
    <property type="match status" value="1"/>
</dbReference>
<dbReference type="RefSeq" id="WP_092909832.1">
    <property type="nucleotide sequence ID" value="NZ_FOUZ01000016.1"/>
</dbReference>
<feature type="chain" id="PRO_5011561432" description="Peptidase M15" evidence="1">
    <location>
        <begin position="21"/>
        <end position="214"/>
    </location>
</feature>
<dbReference type="AlphaFoldDB" id="A0A1I5ADT7"/>
<reference evidence="3" key="1">
    <citation type="submission" date="2016-10" db="EMBL/GenBank/DDBJ databases">
        <authorList>
            <person name="Varghese N."/>
            <person name="Submissions S."/>
        </authorList>
    </citation>
    <scope>NUCLEOTIDE SEQUENCE [LARGE SCALE GENOMIC DNA]</scope>
    <source>
        <strain evidence="3">XJ109</strain>
    </source>
</reference>
<evidence type="ECO:0000256" key="1">
    <source>
        <dbReference type="SAM" id="SignalP"/>
    </source>
</evidence>
<dbReference type="EMBL" id="FOUZ01000016">
    <property type="protein sequence ID" value="SFN60530.1"/>
    <property type="molecule type" value="Genomic_DNA"/>
</dbReference>
<dbReference type="Pfam" id="PF18979">
    <property type="entry name" value="DUF5715"/>
    <property type="match status" value="1"/>
</dbReference>
<dbReference type="Proteomes" id="UP000199149">
    <property type="component" value="Unassembled WGS sequence"/>
</dbReference>
<dbReference type="InterPro" id="IPR043769">
    <property type="entry name" value="DUF5715"/>
</dbReference>
<dbReference type="Gene3D" id="3.30.1380.10">
    <property type="match status" value="1"/>
</dbReference>
<dbReference type="InterPro" id="IPR009045">
    <property type="entry name" value="Zn_M74/Hedgehog-like"/>
</dbReference>